<protein>
    <submittedName>
        <fullName evidence="3">Ubiquinol-cytochrome C chaperone family protein</fullName>
    </submittedName>
</protein>
<dbReference type="EMBL" id="CP127221">
    <property type="protein sequence ID" value="WIW95437.1"/>
    <property type="molecule type" value="Genomic_DNA"/>
</dbReference>
<dbReference type="AlphaFoldDB" id="A0A9Y2B9J7"/>
<organism evidence="3 4">
    <name type="scientific">Altererythrobacter rubellus</name>
    <dbReference type="NCBI Taxonomy" id="2173831"/>
    <lineage>
        <taxon>Bacteria</taxon>
        <taxon>Pseudomonadati</taxon>
        <taxon>Pseudomonadota</taxon>
        <taxon>Alphaproteobacteria</taxon>
        <taxon>Sphingomonadales</taxon>
        <taxon>Erythrobacteraceae</taxon>
        <taxon>Altererythrobacter</taxon>
    </lineage>
</organism>
<evidence type="ECO:0000259" key="2">
    <source>
        <dbReference type="Pfam" id="PF03981"/>
    </source>
</evidence>
<comment type="similarity">
    <text evidence="1">Belongs to the UPF0174 family.</text>
</comment>
<dbReference type="InterPro" id="IPR021150">
    <property type="entry name" value="Ubiq_cyt_c_chap"/>
</dbReference>
<evidence type="ECO:0000313" key="4">
    <source>
        <dbReference type="Proteomes" id="UP001231445"/>
    </source>
</evidence>
<dbReference type="RefSeq" id="WP_285975752.1">
    <property type="nucleotide sequence ID" value="NZ_CP127221.1"/>
</dbReference>
<evidence type="ECO:0000313" key="3">
    <source>
        <dbReference type="EMBL" id="WIW95437.1"/>
    </source>
</evidence>
<feature type="domain" description="Ubiquinol-cytochrome c chaperone" evidence="2">
    <location>
        <begin position="37"/>
        <end position="169"/>
    </location>
</feature>
<gene>
    <name evidence="3" type="ORF">QQX03_10930</name>
</gene>
<evidence type="ECO:0000256" key="1">
    <source>
        <dbReference type="ARBA" id="ARBA00006436"/>
    </source>
</evidence>
<proteinExistence type="inferred from homology"/>
<name>A0A9Y2B9J7_9SPHN</name>
<reference evidence="3 4" key="1">
    <citation type="submission" date="2023-06" db="EMBL/GenBank/DDBJ databases">
        <title>Altererythrobacter rubellus NBRC 112769 genome.</title>
        <authorList>
            <person name="Zhang K."/>
        </authorList>
    </citation>
    <scope>NUCLEOTIDE SEQUENCE [LARGE SCALE GENOMIC DNA]</scope>
    <source>
        <strain evidence="3 4">NBRC 112769</strain>
    </source>
</reference>
<keyword evidence="4" id="KW-1185">Reference proteome</keyword>
<accession>A0A9Y2B9J7</accession>
<sequence length="175" mass="18969">MSFLSKLLGTQKDPRDVVRPLWHKVVELTRDPSWYADCKVADTVAGRFDMITAVLSVVVVRMEAADSHQQSALLCELFVEDMDGQLREFGINDVVVGKHVGKLMSSLGGRLGAYRPALTEGDAARLEAAITRNVTFTEDGSPACVAGKLQNLHDHLARMDADALIVADFGLGESA</sequence>
<dbReference type="KEGG" id="arue:QQX03_10930"/>
<dbReference type="Pfam" id="PF03981">
    <property type="entry name" value="Ubiq_cyt_C_chap"/>
    <property type="match status" value="1"/>
</dbReference>
<dbReference type="Proteomes" id="UP001231445">
    <property type="component" value="Chromosome"/>
</dbReference>